<dbReference type="InterPro" id="IPR010998">
    <property type="entry name" value="Integrase_recombinase_N"/>
</dbReference>
<evidence type="ECO:0000256" key="2">
    <source>
        <dbReference type="ARBA" id="ARBA00022908"/>
    </source>
</evidence>
<evidence type="ECO:0000256" key="1">
    <source>
        <dbReference type="ARBA" id="ARBA00008857"/>
    </source>
</evidence>
<dbReference type="Gene3D" id="1.10.443.10">
    <property type="entry name" value="Intergrase catalytic core"/>
    <property type="match status" value="1"/>
</dbReference>
<dbReference type="SUPFAM" id="SSF56349">
    <property type="entry name" value="DNA breaking-rejoining enzymes"/>
    <property type="match status" value="1"/>
</dbReference>
<dbReference type="PROSITE" id="PS51898">
    <property type="entry name" value="TYR_RECOMBINASE"/>
    <property type="match status" value="1"/>
</dbReference>
<dbReference type="Proteomes" id="UP000184191">
    <property type="component" value="Unassembled WGS sequence"/>
</dbReference>
<dbReference type="AlphaFoldDB" id="A0A1M7CM61"/>
<reference evidence="7" key="1">
    <citation type="submission" date="2016-11" db="EMBL/GenBank/DDBJ databases">
        <authorList>
            <person name="Varghese N."/>
            <person name="Submissions S."/>
        </authorList>
    </citation>
    <scope>NUCLEOTIDE SEQUENCE [LARGE SCALE GENOMIC DNA]</scope>
    <source>
        <strain evidence="7">DSM 29327</strain>
    </source>
</reference>
<dbReference type="InterPro" id="IPR050808">
    <property type="entry name" value="Phage_Integrase"/>
</dbReference>
<dbReference type="InterPro" id="IPR025166">
    <property type="entry name" value="Integrase_DNA_bind_dom"/>
</dbReference>
<keyword evidence="3" id="KW-0238">DNA-binding</keyword>
<dbReference type="InterPro" id="IPR038488">
    <property type="entry name" value="Integrase_DNA-bd_sf"/>
</dbReference>
<keyword evidence="4" id="KW-0233">DNA recombination</keyword>
<dbReference type="RefSeq" id="WP_073200174.1">
    <property type="nucleotide sequence ID" value="NZ_FRBN01000027.1"/>
</dbReference>
<dbReference type="InterPro" id="IPR011010">
    <property type="entry name" value="DNA_brk_join_enz"/>
</dbReference>
<evidence type="ECO:0000256" key="3">
    <source>
        <dbReference type="ARBA" id="ARBA00023125"/>
    </source>
</evidence>
<dbReference type="InterPro" id="IPR002104">
    <property type="entry name" value="Integrase_catalytic"/>
</dbReference>
<organism evidence="6 7">
    <name type="scientific">Roseovarius marisflavi</name>
    <dbReference type="NCBI Taxonomy" id="1054996"/>
    <lineage>
        <taxon>Bacteria</taxon>
        <taxon>Pseudomonadati</taxon>
        <taxon>Pseudomonadota</taxon>
        <taxon>Alphaproteobacteria</taxon>
        <taxon>Rhodobacterales</taxon>
        <taxon>Roseobacteraceae</taxon>
        <taxon>Roseovarius</taxon>
    </lineage>
</organism>
<dbReference type="GO" id="GO:0003677">
    <property type="term" value="F:DNA binding"/>
    <property type="evidence" value="ECO:0007669"/>
    <property type="project" value="UniProtKB-KW"/>
</dbReference>
<evidence type="ECO:0000256" key="4">
    <source>
        <dbReference type="ARBA" id="ARBA00023172"/>
    </source>
</evidence>
<dbReference type="GO" id="GO:0006310">
    <property type="term" value="P:DNA recombination"/>
    <property type="evidence" value="ECO:0007669"/>
    <property type="project" value="UniProtKB-KW"/>
</dbReference>
<protein>
    <submittedName>
        <fullName evidence="6">Integrase</fullName>
    </submittedName>
</protein>
<dbReference type="EMBL" id="FRBN01000027">
    <property type="protein sequence ID" value="SHL68351.1"/>
    <property type="molecule type" value="Genomic_DNA"/>
</dbReference>
<dbReference type="OrthoDB" id="6388170at2"/>
<gene>
    <name evidence="6" type="ORF">SAMN05444414_12736</name>
</gene>
<dbReference type="STRING" id="1054996.SAMN05444414_12736"/>
<evidence type="ECO:0000313" key="7">
    <source>
        <dbReference type="Proteomes" id="UP000184191"/>
    </source>
</evidence>
<feature type="domain" description="Tyr recombinase" evidence="5">
    <location>
        <begin position="202"/>
        <end position="375"/>
    </location>
</feature>
<dbReference type="PANTHER" id="PTHR30629">
    <property type="entry name" value="PROPHAGE INTEGRASE"/>
    <property type="match status" value="1"/>
</dbReference>
<comment type="similarity">
    <text evidence="1">Belongs to the 'phage' integrase family.</text>
</comment>
<dbReference type="Pfam" id="PF13356">
    <property type="entry name" value="Arm-DNA-bind_3"/>
    <property type="match status" value="1"/>
</dbReference>
<dbReference type="PANTHER" id="PTHR30629:SF2">
    <property type="entry name" value="PROPHAGE INTEGRASE INTS-RELATED"/>
    <property type="match status" value="1"/>
</dbReference>
<dbReference type="GO" id="GO:0015074">
    <property type="term" value="P:DNA integration"/>
    <property type="evidence" value="ECO:0007669"/>
    <property type="project" value="UniProtKB-KW"/>
</dbReference>
<dbReference type="InterPro" id="IPR013762">
    <property type="entry name" value="Integrase-like_cat_sf"/>
</dbReference>
<evidence type="ECO:0000313" key="6">
    <source>
        <dbReference type="EMBL" id="SHL68351.1"/>
    </source>
</evidence>
<dbReference type="Gene3D" id="1.10.150.130">
    <property type="match status" value="1"/>
</dbReference>
<name>A0A1M7CM61_9RHOB</name>
<keyword evidence="2" id="KW-0229">DNA integration</keyword>
<dbReference type="Gene3D" id="3.30.160.390">
    <property type="entry name" value="Integrase, DNA-binding domain"/>
    <property type="match status" value="1"/>
</dbReference>
<dbReference type="Pfam" id="PF00589">
    <property type="entry name" value="Phage_integrase"/>
    <property type="match status" value="1"/>
</dbReference>
<keyword evidence="7" id="KW-1185">Reference proteome</keyword>
<sequence>MPTFRFTKRVIDALPHPDKGQVLYRDEILRGFGLRAGAQSKVYFAEGQVQNRTRRVSIGRADVFGVEAARKRALGILNDMATGVDPNAEKRRVAQESMTVGQAFDQFFATRTTIADNTRDRYQRTVDLYLKDWRRTPVTSISRQMVLKRHQRIGKANGEVTANNVMRHFRSVYNVTAAAHDEFPPNPVNILTQARAWYPERRRRSAVAAHDLPAWWAAVMEEPDYSRDFLLIALFTGMRRNEIATLRWEQINLTERALHIPKTKNGDPLDLPLSDYLVTLLHERHKQQVGASPWVFPGVGRKGHIVETKKFTARVTERSGVKFTLHDLRRTFITIAESLDVPHYALKRLLNHRLSGDVTAGYIVSNLERLRGPVSLVAAKILKNVAAGTEQAARKAG</sequence>
<evidence type="ECO:0000259" key="5">
    <source>
        <dbReference type="PROSITE" id="PS51898"/>
    </source>
</evidence>
<proteinExistence type="inferred from homology"/>
<accession>A0A1M7CM61</accession>